<dbReference type="SUPFAM" id="SSF52540">
    <property type="entry name" value="P-loop containing nucleoside triphosphate hydrolases"/>
    <property type="match status" value="1"/>
</dbReference>
<dbReference type="PANTHER" id="PTHR23076">
    <property type="entry name" value="METALLOPROTEASE M41 FTSH"/>
    <property type="match status" value="1"/>
</dbReference>
<keyword evidence="3" id="KW-0131">Cell cycle</keyword>
<gene>
    <name evidence="3" type="primary">ftsH</name>
</gene>
<keyword evidence="1" id="KW-1133">Transmembrane helix</keyword>
<dbReference type="GO" id="GO:0006508">
    <property type="term" value="P:proteolysis"/>
    <property type="evidence" value="ECO:0007669"/>
    <property type="project" value="InterPro"/>
</dbReference>
<proteinExistence type="predicted"/>
<feature type="domain" description="AAA+ ATPase" evidence="2">
    <location>
        <begin position="413"/>
        <end position="570"/>
    </location>
</feature>
<dbReference type="AlphaFoldDB" id="Q19V85"/>
<reference evidence="3" key="1">
    <citation type="journal article" date="2006" name="Mol. Biol. Evol.">
        <title>The chloroplast genome sequence of Chara vulgaris sheds new light into the closest green algal relatives of land plants.</title>
        <authorList>
            <person name="Turmel M."/>
            <person name="Otis C."/>
            <person name="Lemieux C."/>
        </authorList>
    </citation>
    <scope>NUCLEOTIDE SEQUENCE</scope>
    <source>
        <strain evidence="3">SAG 48.80</strain>
    </source>
</reference>
<dbReference type="Gene3D" id="3.40.50.300">
    <property type="entry name" value="P-loop containing nucleotide triphosphate hydrolases"/>
    <property type="match status" value="1"/>
</dbReference>
<dbReference type="EMBL" id="DQ422812">
    <property type="protein sequence ID" value="ABD62184.2"/>
    <property type="molecule type" value="Genomic_DNA"/>
</dbReference>
<evidence type="ECO:0000256" key="1">
    <source>
        <dbReference type="SAM" id="Phobius"/>
    </source>
</evidence>
<dbReference type="InterPro" id="IPR037219">
    <property type="entry name" value="Peptidase_M41-like"/>
</dbReference>
<dbReference type="GO" id="GO:0005737">
    <property type="term" value="C:cytoplasm"/>
    <property type="evidence" value="ECO:0007669"/>
    <property type="project" value="UniProtKB-ARBA"/>
</dbReference>
<keyword evidence="1" id="KW-0812">Transmembrane</keyword>
<dbReference type="PANTHER" id="PTHR23076:SF97">
    <property type="entry name" value="ATP-DEPENDENT ZINC METALLOPROTEASE YME1L1"/>
    <property type="match status" value="1"/>
</dbReference>
<organism evidence="3">
    <name type="scientific">Chlorokybus atmophyticus</name>
    <name type="common">Soil alga</name>
    <dbReference type="NCBI Taxonomy" id="3144"/>
    <lineage>
        <taxon>Eukaryota</taxon>
        <taxon>Viridiplantae</taxon>
        <taxon>Streptophyta</taxon>
        <taxon>Chlorokybophyceae</taxon>
        <taxon>Chlorokybales</taxon>
        <taxon>Chlorokybaceae</taxon>
        <taxon>Chlorokybus</taxon>
    </lineage>
</organism>
<keyword evidence="3" id="KW-0132">Cell division</keyword>
<reference evidence="3" key="2">
    <citation type="journal article" date="2007" name="BMC Biol.">
        <title>A clade uniting the green algae Mesostigma viride and Chlorokybus atmophyticus represents the deepest branch of the Streptophyta in chloroplast genome-based phylogenies.</title>
        <authorList>
            <person name="Lemieux C."/>
            <person name="Otis C."/>
            <person name="Turmel M."/>
        </authorList>
    </citation>
    <scope>NUCLEOTIDE SEQUENCE [LARGE SCALE GENOMIC DNA]</scope>
    <source>
        <strain evidence="3">SAG 48.80</strain>
    </source>
</reference>
<keyword evidence="3" id="KW-0934">Plastid</keyword>
<feature type="transmembrane region" description="Helical" evidence="1">
    <location>
        <begin position="329"/>
        <end position="349"/>
    </location>
</feature>
<dbReference type="GO" id="GO:0016887">
    <property type="term" value="F:ATP hydrolysis activity"/>
    <property type="evidence" value="ECO:0007669"/>
    <property type="project" value="InterPro"/>
</dbReference>
<keyword evidence="3" id="KW-0150">Chloroplast</keyword>
<dbReference type="GO" id="GO:0004176">
    <property type="term" value="F:ATP-dependent peptidase activity"/>
    <property type="evidence" value="ECO:0007669"/>
    <property type="project" value="InterPro"/>
</dbReference>
<dbReference type="RefSeq" id="YP_001019120.1">
    <property type="nucleotide sequence ID" value="NC_008822.1"/>
</dbReference>
<name>Q19V85_CHLAT</name>
<sequence length="969" mass="112482">MHKRNFKLQKLVKQGKNTFFTIPPLFLPTRYREVLREINRAPRILEDSFYAIFISVWNIKEKVTVTDVFYYSSIEDPLGLKSPKNVAGVKNKQEEEQKQAKITIQALYRPNSFVRIASSSIVRIFLTSFFVLFYLRSNKILANNSIQLGIQTDFSSLRSLQPNDKLDVRGEDLGLLRVSNLLEKRGEKTSSLINKINSESVLNKRVKNILSKQEILQNKEERVERKSINEWIYIPLGLGFENNETIFSYRNLGLCLPLPKMNSSYTDHQKTSPIFLKNLPNSTQFRTEISNHPQVLHNESIFYDRSLESPLTHGQDTLVKKLASVQFLFLPYILLRIWLAPFFVLWWSYKFDSEKKKEIKKNLKAIHRTEISSIHTFVEKAITFRDIGGMEALKKELSTVAYLLRKGENSNTHFSGYLFAGPPGTGKTLMAKAMSYEAETPYLYVEGSQFRCQEPSIAHARVDDLFKQINSISPCILYIDEIDSIGEKREEGNLRLEKLERIADSVEGKRVQTRHKPSETVLMQFLIYMDGYKARKDLVIIGATNRIDILDDAMMRPGRFDRQIIFSLPFMEERADILKIFLRNSKAEILDSTRLLMAERSMGLNGSDLRLLADNIILMSAFETLDHDFQSFTQSSIDNQNTRRSTEQLTLSQTQKVEKTLSLMSDKNSTAIAKITPLTFDKAFERVSKIRHTIVDYSITFSSDDFYRTAYHQVGKAIVQTLLPEYRSVYSISLFPRPLNERYLEIEKANLRVPSSDIIATNNLDYFVQKIVGLLAGRASETVLFESRPDLVSTSLNKTYDPNIDGAYQTARYLVHFGILNSLTGILPNSTSDTKNYEGIEPLFMRINNVVRKRILFKTNRELRKIAKYDLEKPYFHEFWYEQDYPWEFDFIQRNFPRIKDSDIDMDTEIGYVLHTLFDYTYQFLKSNRKLLDEMACMLLQKKSISQDEIQTILLNNNIKIPTKTWEAW</sequence>
<dbReference type="GO" id="GO:0004222">
    <property type="term" value="F:metalloendopeptidase activity"/>
    <property type="evidence" value="ECO:0007669"/>
    <property type="project" value="InterPro"/>
</dbReference>
<dbReference type="GO" id="GO:0051301">
    <property type="term" value="P:cell division"/>
    <property type="evidence" value="ECO:0007669"/>
    <property type="project" value="UniProtKB-KW"/>
</dbReference>
<dbReference type="Gene3D" id="1.20.58.760">
    <property type="entry name" value="Peptidase M41"/>
    <property type="match status" value="1"/>
</dbReference>
<dbReference type="InterPro" id="IPR003593">
    <property type="entry name" value="AAA+_ATPase"/>
</dbReference>
<geneLocation type="chloroplast" evidence="3"/>
<dbReference type="InterPro" id="IPR027417">
    <property type="entry name" value="P-loop_NTPase"/>
</dbReference>
<dbReference type="Gene3D" id="1.10.8.60">
    <property type="match status" value="1"/>
</dbReference>
<dbReference type="InterPro" id="IPR003959">
    <property type="entry name" value="ATPase_AAA_core"/>
</dbReference>
<feature type="transmembrane region" description="Helical" evidence="1">
    <location>
        <begin position="113"/>
        <end position="135"/>
    </location>
</feature>
<evidence type="ECO:0000313" key="3">
    <source>
        <dbReference type="EMBL" id="ABD62184.2"/>
    </source>
</evidence>
<dbReference type="SUPFAM" id="SSF140990">
    <property type="entry name" value="FtsH protease domain-like"/>
    <property type="match status" value="1"/>
</dbReference>
<dbReference type="GO" id="GO:0005524">
    <property type="term" value="F:ATP binding"/>
    <property type="evidence" value="ECO:0007669"/>
    <property type="project" value="InterPro"/>
</dbReference>
<evidence type="ECO:0000259" key="2">
    <source>
        <dbReference type="SMART" id="SM00382"/>
    </source>
</evidence>
<accession>Q19V85</accession>
<protein>
    <submittedName>
        <fullName evidence="3">Cell division protein</fullName>
    </submittedName>
</protein>
<dbReference type="GeneID" id="4783217"/>
<dbReference type="SMART" id="SM00382">
    <property type="entry name" value="AAA"/>
    <property type="match status" value="1"/>
</dbReference>
<dbReference type="Pfam" id="PF00004">
    <property type="entry name" value="AAA"/>
    <property type="match status" value="1"/>
</dbReference>
<keyword evidence="1" id="KW-0472">Membrane</keyword>